<evidence type="ECO:0000313" key="2">
    <source>
        <dbReference type="Proteomes" id="UP001596303"/>
    </source>
</evidence>
<dbReference type="Proteomes" id="UP001596303">
    <property type="component" value="Unassembled WGS sequence"/>
</dbReference>
<dbReference type="RefSeq" id="WP_377378629.1">
    <property type="nucleotide sequence ID" value="NZ_JBHSSW010000012.1"/>
</dbReference>
<reference evidence="2" key="1">
    <citation type="journal article" date="2019" name="Int. J. Syst. Evol. Microbiol.">
        <title>The Global Catalogue of Microorganisms (GCM) 10K type strain sequencing project: providing services to taxonomists for standard genome sequencing and annotation.</title>
        <authorList>
            <consortium name="The Broad Institute Genomics Platform"/>
            <consortium name="The Broad Institute Genome Sequencing Center for Infectious Disease"/>
            <person name="Wu L."/>
            <person name="Ma J."/>
        </authorList>
    </citation>
    <scope>NUCLEOTIDE SEQUENCE [LARGE SCALE GENOMIC DNA]</scope>
    <source>
        <strain evidence="2">CGMCC-1.15741</strain>
    </source>
</reference>
<dbReference type="Gene3D" id="3.90.1150.30">
    <property type="match status" value="1"/>
</dbReference>
<organism evidence="1 2">
    <name type="scientific">Ponticaulis profundi</name>
    <dbReference type="NCBI Taxonomy" id="2665222"/>
    <lineage>
        <taxon>Bacteria</taxon>
        <taxon>Pseudomonadati</taxon>
        <taxon>Pseudomonadota</taxon>
        <taxon>Alphaproteobacteria</taxon>
        <taxon>Hyphomonadales</taxon>
        <taxon>Hyphomonadaceae</taxon>
        <taxon>Ponticaulis</taxon>
    </lineage>
</organism>
<dbReference type="EMBL" id="JBHSSW010000012">
    <property type="protein sequence ID" value="MFC6198428.1"/>
    <property type="molecule type" value="Genomic_DNA"/>
</dbReference>
<keyword evidence="1" id="KW-0238">DNA-binding</keyword>
<accession>A0ABW1SAL7</accession>
<proteinExistence type="predicted"/>
<evidence type="ECO:0000313" key="1">
    <source>
        <dbReference type="EMBL" id="MFC6198428.1"/>
    </source>
</evidence>
<comment type="caution">
    <text evidence="1">The sequence shown here is derived from an EMBL/GenBank/DDBJ whole genome shotgun (WGS) entry which is preliminary data.</text>
</comment>
<dbReference type="Pfam" id="PF04237">
    <property type="entry name" value="YjbR"/>
    <property type="match status" value="1"/>
</dbReference>
<protein>
    <submittedName>
        <fullName evidence="1">MmcQ/YjbR family DNA-binding protein</fullName>
    </submittedName>
</protein>
<dbReference type="PANTHER" id="PTHR35145:SF1">
    <property type="entry name" value="CYTOPLASMIC PROTEIN"/>
    <property type="match status" value="1"/>
</dbReference>
<keyword evidence="2" id="KW-1185">Reference proteome</keyword>
<dbReference type="GO" id="GO:0003677">
    <property type="term" value="F:DNA binding"/>
    <property type="evidence" value="ECO:0007669"/>
    <property type="project" value="UniProtKB-KW"/>
</dbReference>
<dbReference type="SUPFAM" id="SSF142906">
    <property type="entry name" value="YjbR-like"/>
    <property type="match status" value="1"/>
</dbReference>
<dbReference type="InterPro" id="IPR038056">
    <property type="entry name" value="YjbR-like_sf"/>
</dbReference>
<dbReference type="InterPro" id="IPR007351">
    <property type="entry name" value="YjbR"/>
</dbReference>
<gene>
    <name evidence="1" type="ORF">ACFQDM_10070</name>
</gene>
<dbReference type="InterPro" id="IPR058532">
    <property type="entry name" value="YjbR/MT2646/Rv2570-like"/>
</dbReference>
<name>A0ABW1SAL7_9PROT</name>
<sequence length="122" mass="13461">MTLSEYNAFCQSLAHSTHVVQWGGSHVWKIGGKVYAIGGCDDGETLARCSFKVSRMGFDILKERDGLKGAPHLASRGMSWIQRYSDAAMSDEELLGYISDSYTIVGRGLTKKLQRELGLLET</sequence>
<dbReference type="PANTHER" id="PTHR35145">
    <property type="entry name" value="CYTOPLASMIC PROTEIN-RELATED"/>
    <property type="match status" value="1"/>
</dbReference>